<name>A0A6G1IFB4_9PLEO</name>
<accession>A0A6G1IFB4</accession>
<evidence type="ECO:0000313" key="2">
    <source>
        <dbReference type="Proteomes" id="UP000799291"/>
    </source>
</evidence>
<protein>
    <submittedName>
        <fullName evidence="1">Uncharacterized protein</fullName>
    </submittedName>
</protein>
<evidence type="ECO:0000313" key="1">
    <source>
        <dbReference type="EMBL" id="KAF2676914.1"/>
    </source>
</evidence>
<dbReference type="AlphaFoldDB" id="A0A6G1IFB4"/>
<reference evidence="1" key="1">
    <citation type="journal article" date="2020" name="Stud. Mycol.">
        <title>101 Dothideomycetes genomes: a test case for predicting lifestyles and emergence of pathogens.</title>
        <authorList>
            <person name="Haridas S."/>
            <person name="Albert R."/>
            <person name="Binder M."/>
            <person name="Bloem J."/>
            <person name="Labutti K."/>
            <person name="Salamov A."/>
            <person name="Andreopoulos B."/>
            <person name="Baker S."/>
            <person name="Barry K."/>
            <person name="Bills G."/>
            <person name="Bluhm B."/>
            <person name="Cannon C."/>
            <person name="Castanera R."/>
            <person name="Culley D."/>
            <person name="Daum C."/>
            <person name="Ezra D."/>
            <person name="Gonzalez J."/>
            <person name="Henrissat B."/>
            <person name="Kuo A."/>
            <person name="Liang C."/>
            <person name="Lipzen A."/>
            <person name="Lutzoni F."/>
            <person name="Magnuson J."/>
            <person name="Mondo S."/>
            <person name="Nolan M."/>
            <person name="Ohm R."/>
            <person name="Pangilinan J."/>
            <person name="Park H.-J."/>
            <person name="Ramirez L."/>
            <person name="Alfaro M."/>
            <person name="Sun H."/>
            <person name="Tritt A."/>
            <person name="Yoshinaga Y."/>
            <person name="Zwiers L.-H."/>
            <person name="Turgeon B."/>
            <person name="Goodwin S."/>
            <person name="Spatafora J."/>
            <person name="Crous P."/>
            <person name="Grigoriev I."/>
        </authorList>
    </citation>
    <scope>NUCLEOTIDE SEQUENCE</scope>
    <source>
        <strain evidence="1">CBS 122367</strain>
    </source>
</reference>
<gene>
    <name evidence="1" type="ORF">K458DRAFT_177922</name>
</gene>
<keyword evidence="2" id="KW-1185">Reference proteome</keyword>
<proteinExistence type="predicted"/>
<organism evidence="1 2">
    <name type="scientific">Lentithecium fluviatile CBS 122367</name>
    <dbReference type="NCBI Taxonomy" id="1168545"/>
    <lineage>
        <taxon>Eukaryota</taxon>
        <taxon>Fungi</taxon>
        <taxon>Dikarya</taxon>
        <taxon>Ascomycota</taxon>
        <taxon>Pezizomycotina</taxon>
        <taxon>Dothideomycetes</taxon>
        <taxon>Pleosporomycetidae</taxon>
        <taxon>Pleosporales</taxon>
        <taxon>Massarineae</taxon>
        <taxon>Lentitheciaceae</taxon>
        <taxon>Lentithecium</taxon>
    </lineage>
</organism>
<dbReference type="EMBL" id="MU005628">
    <property type="protein sequence ID" value="KAF2676914.1"/>
    <property type="molecule type" value="Genomic_DNA"/>
</dbReference>
<dbReference type="Proteomes" id="UP000799291">
    <property type="component" value="Unassembled WGS sequence"/>
</dbReference>
<sequence>MRRPDKPWRPISRISSRELVGCRWYIYHVGTRIEGICIYTGCTGRVRGGSTSEGLGCLDLLQSLRPISCVTIALWMQALFRINILEAWPKRLRCAWWASVSRSKRVPLSPWAPTRIKSYQFRLEDIRNIRSRHLGDWARR</sequence>